<feature type="transmembrane region" description="Helical" evidence="1">
    <location>
        <begin position="7"/>
        <end position="29"/>
    </location>
</feature>
<keyword evidence="1" id="KW-0812">Transmembrane</keyword>
<organism evidence="2 3">
    <name type="scientific">Lysinibacillus xylanilyticus</name>
    <dbReference type="NCBI Taxonomy" id="582475"/>
    <lineage>
        <taxon>Bacteria</taxon>
        <taxon>Bacillati</taxon>
        <taxon>Bacillota</taxon>
        <taxon>Bacilli</taxon>
        <taxon>Bacillales</taxon>
        <taxon>Bacillaceae</taxon>
        <taxon>Lysinibacillus</taxon>
    </lineage>
</organism>
<dbReference type="RefSeq" id="WP_368635922.1">
    <property type="nucleotide sequence ID" value="NZ_JBFRHK010000003.1"/>
</dbReference>
<evidence type="ECO:0000313" key="3">
    <source>
        <dbReference type="Proteomes" id="UP001558534"/>
    </source>
</evidence>
<keyword evidence="3" id="KW-1185">Reference proteome</keyword>
<proteinExistence type="predicted"/>
<comment type="caution">
    <text evidence="2">The sequence shown here is derived from an EMBL/GenBank/DDBJ whole genome shotgun (WGS) entry which is preliminary data.</text>
</comment>
<evidence type="ECO:0000256" key="1">
    <source>
        <dbReference type="SAM" id="Phobius"/>
    </source>
</evidence>
<reference evidence="2 3" key="1">
    <citation type="submission" date="2024-07" db="EMBL/GenBank/DDBJ databases">
        <title>Characterization of a bacterium isolated from hydrolysated instant sea cucumber by whole-genome sequencing and metabolomics.</title>
        <authorList>
            <person name="Luo X."/>
            <person name="Zhang Z."/>
            <person name="Zheng Z."/>
            <person name="Zhang W."/>
            <person name="Ming T."/>
            <person name="Jiao L."/>
            <person name="Su X."/>
            <person name="Kong F."/>
            <person name="Xu J."/>
        </authorList>
    </citation>
    <scope>NUCLEOTIDE SEQUENCE [LARGE SCALE GENOMIC DNA]</scope>
    <source>
        <strain evidence="2 3">XL-2024</strain>
    </source>
</reference>
<gene>
    <name evidence="2" type="ORF">AB1300_07680</name>
</gene>
<dbReference type="EMBL" id="JBFRHK010000003">
    <property type="protein sequence ID" value="MEX3745015.1"/>
    <property type="molecule type" value="Genomic_DNA"/>
</dbReference>
<dbReference type="InterPro" id="IPR021560">
    <property type="entry name" value="DUF3021"/>
</dbReference>
<evidence type="ECO:0000313" key="2">
    <source>
        <dbReference type="EMBL" id="MEX3745015.1"/>
    </source>
</evidence>
<dbReference type="Pfam" id="PF11457">
    <property type="entry name" value="DUF3021"/>
    <property type="match status" value="1"/>
</dbReference>
<keyword evidence="1" id="KW-0472">Membrane</keyword>
<accession>A0ABV3VVU2</accession>
<protein>
    <submittedName>
        <fullName evidence="2">DUF3021 domain-containing protein</fullName>
    </submittedName>
</protein>
<dbReference type="Proteomes" id="UP001558534">
    <property type="component" value="Unassembled WGS sequence"/>
</dbReference>
<feature type="transmembrane region" description="Helical" evidence="1">
    <location>
        <begin position="74"/>
        <end position="94"/>
    </location>
</feature>
<feature type="transmembrane region" description="Helical" evidence="1">
    <location>
        <begin position="100"/>
        <end position="123"/>
    </location>
</feature>
<keyword evidence="1" id="KW-1133">Transmembrane helix</keyword>
<name>A0ABV3VVU2_9BACI</name>
<sequence>MHFIKNVGFGISMGCTVFVVINLFGFWIFGDNFLEAVMADFIHQVLGSIIVGIACVLPSSIYKVERLTFLQQTAIHFTISIGIFLVVASLLNWIPTSSLGTILLMLFFSILLFTISWLLFYLYNQTEAKKMNRKIDEVINKHPNNL</sequence>
<feature type="transmembrane region" description="Helical" evidence="1">
    <location>
        <begin position="41"/>
        <end position="62"/>
    </location>
</feature>